<dbReference type="EMBL" id="AMZO01000016">
    <property type="protein sequence ID" value="ELR65763.1"/>
    <property type="molecule type" value="Genomic_DNA"/>
</dbReference>
<dbReference type="Proteomes" id="UP000011134">
    <property type="component" value="Unassembled WGS sequence"/>
</dbReference>
<accession>L8JBZ3</accession>
<organism evidence="1 2">
    <name type="scientific">Photobacterium marinum</name>
    <dbReference type="NCBI Taxonomy" id="1056511"/>
    <lineage>
        <taxon>Bacteria</taxon>
        <taxon>Pseudomonadati</taxon>
        <taxon>Pseudomonadota</taxon>
        <taxon>Gammaproteobacteria</taxon>
        <taxon>Vibrionales</taxon>
        <taxon>Vibrionaceae</taxon>
        <taxon>Photobacterium</taxon>
    </lineage>
</organism>
<protein>
    <submittedName>
        <fullName evidence="1">Uncharacterized protein</fullName>
    </submittedName>
</protein>
<name>L8JBZ3_9GAMM</name>
<reference evidence="1 2" key="1">
    <citation type="submission" date="2012-12" db="EMBL/GenBank/DDBJ databases">
        <title>Genome Assembly of Photobacterium sp. AK15.</title>
        <authorList>
            <person name="Khatri I."/>
            <person name="Vaidya B."/>
            <person name="Srinivas T.N.R."/>
            <person name="Subramanian S."/>
            <person name="Pinnaka A."/>
        </authorList>
    </citation>
    <scope>NUCLEOTIDE SEQUENCE [LARGE SCALE GENOMIC DNA]</scope>
    <source>
        <strain evidence="1 2">AK15</strain>
    </source>
</reference>
<comment type="caution">
    <text evidence="1">The sequence shown here is derived from an EMBL/GenBank/DDBJ whole genome shotgun (WGS) entry which is preliminary data.</text>
</comment>
<dbReference type="PATRIC" id="fig|1056511.3.peg.2341"/>
<evidence type="ECO:0000313" key="1">
    <source>
        <dbReference type="EMBL" id="ELR65763.1"/>
    </source>
</evidence>
<sequence length="98" mass="11239">MTTTKSSPAKSLREARDKLRARVVPQNNKPIVVTKDEYSAFEHASFALRERLVTLRRDLAEAEKFKVDVCLYHRFIEDAENALTAIDSMWIRASVEDA</sequence>
<dbReference type="RefSeq" id="WP_007465787.1">
    <property type="nucleotide sequence ID" value="NZ_AMZO01000016.1"/>
</dbReference>
<evidence type="ECO:0000313" key="2">
    <source>
        <dbReference type="Proteomes" id="UP000011134"/>
    </source>
</evidence>
<gene>
    <name evidence="1" type="ORF">C942_00849</name>
</gene>
<keyword evidence="2" id="KW-1185">Reference proteome</keyword>
<proteinExistence type="predicted"/>
<dbReference type="AlphaFoldDB" id="L8JBZ3"/>